<keyword evidence="1" id="KW-0472">Membrane</keyword>
<proteinExistence type="predicted"/>
<dbReference type="PANTHER" id="PTHR37305:SF2">
    <property type="entry name" value="BACITRACIN TRANSPORT PERMEASE PROTEIN BCRB"/>
    <property type="match status" value="1"/>
</dbReference>
<feature type="transmembrane region" description="Helical" evidence="1">
    <location>
        <begin position="17"/>
        <end position="38"/>
    </location>
</feature>
<keyword evidence="1" id="KW-0812">Transmembrane</keyword>
<organism evidence="2 3">
    <name type="scientific">Paenibacillus physcomitrellae</name>
    <dbReference type="NCBI Taxonomy" id="1619311"/>
    <lineage>
        <taxon>Bacteria</taxon>
        <taxon>Bacillati</taxon>
        <taxon>Bacillota</taxon>
        <taxon>Bacilli</taxon>
        <taxon>Bacillales</taxon>
        <taxon>Paenibacillaceae</taxon>
        <taxon>Paenibacillus</taxon>
    </lineage>
</organism>
<dbReference type="EMBL" id="BMHF01000019">
    <property type="protein sequence ID" value="GGA49433.1"/>
    <property type="molecule type" value="Genomic_DNA"/>
</dbReference>
<feature type="transmembrane region" description="Helical" evidence="1">
    <location>
        <begin position="195"/>
        <end position="214"/>
    </location>
</feature>
<gene>
    <name evidence="2" type="ORF">GCM10010917_38400</name>
</gene>
<dbReference type="Proteomes" id="UP000609323">
    <property type="component" value="Unassembled WGS sequence"/>
</dbReference>
<feature type="transmembrane region" description="Helical" evidence="1">
    <location>
        <begin position="120"/>
        <end position="142"/>
    </location>
</feature>
<keyword evidence="1" id="KW-1133">Transmembrane helix</keyword>
<reference evidence="3" key="1">
    <citation type="journal article" date="2019" name="Int. J. Syst. Evol. Microbiol.">
        <title>The Global Catalogue of Microorganisms (GCM) 10K type strain sequencing project: providing services to taxonomists for standard genome sequencing and annotation.</title>
        <authorList>
            <consortium name="The Broad Institute Genomics Platform"/>
            <consortium name="The Broad Institute Genome Sequencing Center for Infectious Disease"/>
            <person name="Wu L."/>
            <person name="Ma J."/>
        </authorList>
    </citation>
    <scope>NUCLEOTIDE SEQUENCE [LARGE SCALE GENOMIC DNA]</scope>
    <source>
        <strain evidence="3">CGMCC 1.15044</strain>
    </source>
</reference>
<feature type="transmembrane region" description="Helical" evidence="1">
    <location>
        <begin position="77"/>
        <end position="99"/>
    </location>
</feature>
<protein>
    <submittedName>
        <fullName evidence="2">ABC transporter permease</fullName>
    </submittedName>
</protein>
<feature type="transmembrane region" description="Helical" evidence="1">
    <location>
        <begin position="162"/>
        <end position="183"/>
    </location>
</feature>
<evidence type="ECO:0000256" key="1">
    <source>
        <dbReference type="SAM" id="Phobius"/>
    </source>
</evidence>
<evidence type="ECO:0000313" key="3">
    <source>
        <dbReference type="Proteomes" id="UP000609323"/>
    </source>
</evidence>
<comment type="caution">
    <text evidence="2">The sequence shown here is derived from an EMBL/GenBank/DDBJ whole genome shotgun (WGS) entry which is preliminary data.</text>
</comment>
<dbReference type="Pfam" id="PF12679">
    <property type="entry name" value="ABC2_membrane_2"/>
    <property type="match status" value="1"/>
</dbReference>
<feature type="transmembrane region" description="Helical" evidence="1">
    <location>
        <begin position="234"/>
        <end position="259"/>
    </location>
</feature>
<evidence type="ECO:0000313" key="2">
    <source>
        <dbReference type="EMBL" id="GGA49433.1"/>
    </source>
</evidence>
<name>A0ABQ1GT46_9BACL</name>
<sequence>MNGVLYKRMLGIKLKGLLQYAIGAAFYMLLMLGVYPSIAGNNSAVDEVIRSLPEGVSRAFGLGSGFGSVDAFISGEFYGLIMLVLLGVFTVQLSGTLMSRLIDQGSMAYLLSAPTTRGKIAWAQALVLVTGLLLVVGVTTLAGFAGYDWLIGGRYSFDGTAFVWMNVQAFLLFFALGGLSFLISSLSNEEKRAKGISGTVVFLFYTFDLLAKLSESLDWMKWLTPFSLYRPSDIVAGGGHLLLSGVVLFALGVLCYAAAVMSFTRRDLPL</sequence>
<accession>A0ABQ1GT46</accession>
<keyword evidence="3" id="KW-1185">Reference proteome</keyword>
<dbReference type="PANTHER" id="PTHR37305">
    <property type="entry name" value="INTEGRAL MEMBRANE PROTEIN-RELATED"/>
    <property type="match status" value="1"/>
</dbReference>
<dbReference type="RefSeq" id="WP_094094604.1">
    <property type="nucleotide sequence ID" value="NZ_BMHF01000019.1"/>
</dbReference>